<evidence type="ECO:0000256" key="1">
    <source>
        <dbReference type="ARBA" id="ARBA00004141"/>
    </source>
</evidence>
<evidence type="ECO:0000256" key="3">
    <source>
        <dbReference type="ARBA" id="ARBA00022748"/>
    </source>
</evidence>
<keyword evidence="4 6" id="KW-1133">Transmembrane helix</keyword>
<keyword evidence="5 6" id="KW-0472">Membrane</keyword>
<dbReference type="PANTHER" id="PTHR30071:SF1">
    <property type="entry name" value="CYTOCHROME B_B6 PROTEIN-RELATED"/>
    <property type="match status" value="1"/>
</dbReference>
<dbReference type="InterPro" id="IPR045062">
    <property type="entry name" value="Cyt_c_biogenesis_CcsA/CcmC"/>
</dbReference>
<feature type="transmembrane region" description="Helical" evidence="6">
    <location>
        <begin position="354"/>
        <end position="372"/>
    </location>
</feature>
<feature type="domain" description="Cytochrome c assembly protein" evidence="7">
    <location>
        <begin position="203"/>
        <end position="405"/>
    </location>
</feature>
<evidence type="ECO:0000259" key="7">
    <source>
        <dbReference type="Pfam" id="PF01578"/>
    </source>
</evidence>
<feature type="transmembrane region" description="Helical" evidence="6">
    <location>
        <begin position="235"/>
        <end position="253"/>
    </location>
</feature>
<keyword evidence="3" id="KW-0201">Cytochrome c-type biogenesis</keyword>
<dbReference type="EMBL" id="LS483426">
    <property type="protein sequence ID" value="SQH25249.1"/>
    <property type="molecule type" value="Genomic_DNA"/>
</dbReference>
<evidence type="ECO:0000313" key="8">
    <source>
        <dbReference type="EMBL" id="SQH25249.1"/>
    </source>
</evidence>
<feature type="transmembrane region" description="Helical" evidence="6">
    <location>
        <begin position="280"/>
        <end position="299"/>
    </location>
</feature>
<feature type="transmembrane region" description="Helical" evidence="6">
    <location>
        <begin position="123"/>
        <end position="144"/>
    </location>
</feature>
<dbReference type="InterPro" id="IPR017562">
    <property type="entry name" value="Cyt_c_biogenesis_CcsA"/>
</dbReference>
<feature type="transmembrane region" description="Helical" evidence="6">
    <location>
        <begin position="85"/>
        <end position="103"/>
    </location>
</feature>
<dbReference type="GeneID" id="93262728"/>
<evidence type="ECO:0000256" key="2">
    <source>
        <dbReference type="ARBA" id="ARBA00022692"/>
    </source>
</evidence>
<comment type="subcellular location">
    <subcellularLocation>
        <location evidence="1">Membrane</location>
        <topology evidence="1">Multi-pass membrane protein</topology>
    </subcellularLocation>
</comment>
<protein>
    <submittedName>
        <fullName evidence="8">Cytochrome c-type biogenesis protein CcmF</fullName>
    </submittedName>
</protein>
<name>A0AAX2J5G0_KINKI</name>
<organism evidence="8 9">
    <name type="scientific">Kingella kingae</name>
    <dbReference type="NCBI Taxonomy" id="504"/>
    <lineage>
        <taxon>Bacteria</taxon>
        <taxon>Pseudomonadati</taxon>
        <taxon>Pseudomonadota</taxon>
        <taxon>Betaproteobacteria</taxon>
        <taxon>Neisseriales</taxon>
        <taxon>Neisseriaceae</taxon>
        <taxon>Kingella</taxon>
    </lineage>
</organism>
<reference evidence="8 9" key="1">
    <citation type="submission" date="2018-06" db="EMBL/GenBank/DDBJ databases">
        <authorList>
            <consortium name="Pathogen Informatics"/>
            <person name="Doyle S."/>
        </authorList>
    </citation>
    <scope>NUCLEOTIDE SEQUENCE [LARGE SCALE GENOMIC DNA]</scope>
    <source>
        <strain evidence="8 9">NCTC10529</strain>
    </source>
</reference>
<feature type="transmembrane region" description="Helical" evidence="6">
    <location>
        <begin position="206"/>
        <end position="223"/>
    </location>
</feature>
<dbReference type="NCBIfam" id="TIGR03144">
    <property type="entry name" value="cytochr_II_ccsB"/>
    <property type="match status" value="1"/>
</dbReference>
<dbReference type="RefSeq" id="WP_003786981.1">
    <property type="nucleotide sequence ID" value="NZ_CP091518.1"/>
</dbReference>
<sequence length="410" mass="46200">MSEHTTTQTNTSDNSRLPQHDLLREKSFIKNLSLADWLFAAAMMTIAVLVHIKMPHHMDVYETAILWTSAAIAIGLDWFFKPMRWFILGSVLVGYMAVGLYAGDINNAKEQGGKFLLHYLLSSQSAIMWQAALTVLAFVSYALGTLVAWKNEKKQPAHSSNPNTLLGMASGLAWAAAFAGFVGLLVRWHESYLLRPDAGHIPVSNLYEVFILFMVITGLMYLYYERKFAMQKLGVFVYTLMCGLVAFTLWYSMERGAHEIQPLIPALQSWWMKIHVPANFIGYGAFCMAAAFGFAELLALRGSKFFPDAAQIEEAMYKAIAVGFLFFTIATILGALWAADAWGRYWSWDPKETWAFIVWLNYAIWLHMRLVAGWRGKVLAWWAVIGLFITAFAFVGVNMFLTGLHSYGSL</sequence>
<dbReference type="GO" id="GO:0017004">
    <property type="term" value="P:cytochrome complex assembly"/>
    <property type="evidence" value="ECO:0007669"/>
    <property type="project" value="UniProtKB-KW"/>
</dbReference>
<dbReference type="Proteomes" id="UP000248598">
    <property type="component" value="Chromosome 1"/>
</dbReference>
<keyword evidence="2 6" id="KW-0812">Transmembrane</keyword>
<feature type="transmembrane region" description="Helical" evidence="6">
    <location>
        <begin position="319"/>
        <end position="339"/>
    </location>
</feature>
<evidence type="ECO:0000313" key="9">
    <source>
        <dbReference type="Proteomes" id="UP000248598"/>
    </source>
</evidence>
<evidence type="ECO:0000256" key="4">
    <source>
        <dbReference type="ARBA" id="ARBA00022989"/>
    </source>
</evidence>
<feature type="transmembrane region" description="Helical" evidence="6">
    <location>
        <begin position="34"/>
        <end position="52"/>
    </location>
</feature>
<dbReference type="GO" id="GO:0005886">
    <property type="term" value="C:plasma membrane"/>
    <property type="evidence" value="ECO:0007669"/>
    <property type="project" value="TreeGrafter"/>
</dbReference>
<dbReference type="Pfam" id="PF01578">
    <property type="entry name" value="Cytochrom_C_asm"/>
    <property type="match status" value="1"/>
</dbReference>
<evidence type="ECO:0000256" key="6">
    <source>
        <dbReference type="SAM" id="Phobius"/>
    </source>
</evidence>
<accession>A0AAX2J5G0</accession>
<feature type="transmembrane region" description="Helical" evidence="6">
    <location>
        <begin position="379"/>
        <end position="401"/>
    </location>
</feature>
<dbReference type="GO" id="GO:0020037">
    <property type="term" value="F:heme binding"/>
    <property type="evidence" value="ECO:0007669"/>
    <property type="project" value="InterPro"/>
</dbReference>
<proteinExistence type="predicted"/>
<evidence type="ECO:0000256" key="5">
    <source>
        <dbReference type="ARBA" id="ARBA00023136"/>
    </source>
</evidence>
<dbReference type="AlphaFoldDB" id="A0AAX2J5G0"/>
<gene>
    <name evidence="8" type="primary">ccmF</name>
    <name evidence="8" type="ORF">NCTC10529_01445</name>
</gene>
<dbReference type="PANTHER" id="PTHR30071">
    <property type="entry name" value="HEME EXPORTER PROTEIN C"/>
    <property type="match status" value="1"/>
</dbReference>
<feature type="transmembrane region" description="Helical" evidence="6">
    <location>
        <begin position="165"/>
        <end position="186"/>
    </location>
</feature>
<feature type="transmembrane region" description="Helical" evidence="6">
    <location>
        <begin position="64"/>
        <end position="80"/>
    </location>
</feature>
<dbReference type="InterPro" id="IPR002541">
    <property type="entry name" value="Cyt_c_assembly"/>
</dbReference>